<keyword evidence="6" id="KW-0732">Signal</keyword>
<dbReference type="Pfam" id="PF25788">
    <property type="entry name" value="Ig_Rha78A_N"/>
    <property type="match status" value="1"/>
</dbReference>
<comment type="catalytic activity">
    <reaction evidence="1">
        <text>Hydrolysis of terminal non-reducing alpha-L-rhamnose residues in alpha-L-rhamnosides.</text>
        <dbReference type="EC" id="3.2.1.40"/>
    </reaction>
</comment>
<dbReference type="InterPro" id="IPR035398">
    <property type="entry name" value="Bac_rhamnosid_C"/>
</dbReference>
<dbReference type="Gene3D" id="1.20.1270.90">
    <property type="entry name" value="AF1782-like"/>
    <property type="match status" value="3"/>
</dbReference>
<dbReference type="InterPro" id="IPR035396">
    <property type="entry name" value="Bac_rhamnosid6H"/>
</dbReference>
<evidence type="ECO:0000256" key="1">
    <source>
        <dbReference type="ARBA" id="ARBA00001445"/>
    </source>
</evidence>
<feature type="compositionally biased region" description="Low complexity" evidence="4">
    <location>
        <begin position="1436"/>
        <end position="1457"/>
    </location>
</feature>
<feature type="chain" id="PRO_5045124840" description="alpha-L-rhamnosidase" evidence="6">
    <location>
        <begin position="29"/>
        <end position="1491"/>
    </location>
</feature>
<dbReference type="Gene3D" id="2.60.420.10">
    <property type="entry name" value="Maltose phosphorylase, domain 3"/>
    <property type="match status" value="1"/>
</dbReference>
<protein>
    <recommendedName>
        <fullName evidence="2">alpha-L-rhamnosidase</fullName>
        <ecNumber evidence="2">3.2.1.40</ecNumber>
    </recommendedName>
</protein>
<dbReference type="InterPro" id="IPR012341">
    <property type="entry name" value="6hp_glycosidase-like_sf"/>
</dbReference>
<dbReference type="EMBL" id="JACOQK010000001">
    <property type="protein sequence ID" value="MBC5787784.1"/>
    <property type="molecule type" value="Genomic_DNA"/>
</dbReference>
<organism evidence="8 9">
    <name type="scientific">Clostridium facile</name>
    <dbReference type="NCBI Taxonomy" id="2763035"/>
    <lineage>
        <taxon>Bacteria</taxon>
        <taxon>Bacillati</taxon>
        <taxon>Bacillota</taxon>
        <taxon>Clostridia</taxon>
        <taxon>Eubacteriales</taxon>
        <taxon>Clostridiaceae</taxon>
        <taxon>Clostridium</taxon>
    </lineage>
</organism>
<comment type="caution">
    <text evidence="8">The sequence shown here is derived from an EMBL/GenBank/DDBJ whole genome shotgun (WGS) entry which is preliminary data.</text>
</comment>
<dbReference type="Gene3D" id="2.60.120.260">
    <property type="entry name" value="Galactose-binding domain-like"/>
    <property type="match status" value="2"/>
</dbReference>
<dbReference type="Pfam" id="PF08531">
    <property type="entry name" value="Bac_rhamnosid_N"/>
    <property type="match status" value="1"/>
</dbReference>
<dbReference type="InterPro" id="IPR036116">
    <property type="entry name" value="FN3_sf"/>
</dbReference>
<dbReference type="Proteomes" id="UP000649151">
    <property type="component" value="Unassembled WGS sequence"/>
</dbReference>
<feature type="signal peptide" evidence="6">
    <location>
        <begin position="1"/>
        <end position="28"/>
    </location>
</feature>
<evidence type="ECO:0000256" key="5">
    <source>
        <dbReference type="SAM" id="Phobius"/>
    </source>
</evidence>
<evidence type="ECO:0000256" key="4">
    <source>
        <dbReference type="SAM" id="MobiDB-lite"/>
    </source>
</evidence>
<dbReference type="SUPFAM" id="SSF49265">
    <property type="entry name" value="Fibronectin type III"/>
    <property type="match status" value="1"/>
</dbReference>
<dbReference type="Gene3D" id="2.60.40.10">
    <property type="entry name" value="Immunoglobulins"/>
    <property type="match status" value="1"/>
</dbReference>
<dbReference type="GO" id="GO:0016787">
    <property type="term" value="F:hydrolase activity"/>
    <property type="evidence" value="ECO:0007669"/>
    <property type="project" value="UniProtKB-KW"/>
</dbReference>
<dbReference type="Pfam" id="PF07554">
    <property type="entry name" value="FIVAR"/>
    <property type="match status" value="3"/>
</dbReference>
<dbReference type="EC" id="3.2.1.40" evidence="2"/>
<keyword evidence="3 8" id="KW-0378">Hydrolase</keyword>
<feature type="domain" description="Fibronectin type-III" evidence="7">
    <location>
        <begin position="38"/>
        <end position="136"/>
    </location>
</feature>
<dbReference type="InterPro" id="IPR008902">
    <property type="entry name" value="Rhamnosid_concanavalin"/>
</dbReference>
<dbReference type="PANTHER" id="PTHR33307">
    <property type="entry name" value="ALPHA-RHAMNOSIDASE (EUROFUNG)"/>
    <property type="match status" value="1"/>
</dbReference>
<dbReference type="Pfam" id="PF17389">
    <property type="entry name" value="Bac_rhamnosid6H"/>
    <property type="match status" value="1"/>
</dbReference>
<dbReference type="InterPro" id="IPR013737">
    <property type="entry name" value="Bac_rhamnosid_N"/>
</dbReference>
<reference evidence="8 9" key="1">
    <citation type="submission" date="2020-08" db="EMBL/GenBank/DDBJ databases">
        <title>Genome public.</title>
        <authorList>
            <person name="Liu C."/>
            <person name="Sun Q."/>
        </authorList>
    </citation>
    <scope>NUCLEOTIDE SEQUENCE [LARGE SCALE GENOMIC DNA]</scope>
    <source>
        <strain evidence="8 9">NSJ-27</strain>
    </source>
</reference>
<dbReference type="RefSeq" id="WP_186996597.1">
    <property type="nucleotide sequence ID" value="NZ_JACOQK010000001.1"/>
</dbReference>
<evidence type="ECO:0000313" key="9">
    <source>
        <dbReference type="Proteomes" id="UP000649151"/>
    </source>
</evidence>
<evidence type="ECO:0000256" key="3">
    <source>
        <dbReference type="ARBA" id="ARBA00022801"/>
    </source>
</evidence>
<dbReference type="Pfam" id="PF17390">
    <property type="entry name" value="Bac_rhamnosid_C"/>
    <property type="match status" value="1"/>
</dbReference>
<dbReference type="PANTHER" id="PTHR33307:SF6">
    <property type="entry name" value="ALPHA-RHAMNOSIDASE (EUROFUNG)-RELATED"/>
    <property type="match status" value="1"/>
</dbReference>
<name>A0ABR7IRX6_9CLOT</name>
<accession>A0ABR7IRX6</accession>
<keyword evidence="5" id="KW-1133">Transmembrane helix</keyword>
<keyword evidence="9" id="KW-1185">Reference proteome</keyword>
<evidence type="ECO:0000259" key="7">
    <source>
        <dbReference type="PROSITE" id="PS50853"/>
    </source>
</evidence>
<gene>
    <name evidence="8" type="ORF">H8Z77_07105</name>
</gene>
<feature type="region of interest" description="Disordered" evidence="4">
    <location>
        <begin position="1433"/>
        <end position="1463"/>
    </location>
</feature>
<feature type="transmembrane region" description="Helical" evidence="5">
    <location>
        <begin position="1467"/>
        <end position="1486"/>
    </location>
</feature>
<keyword evidence="5" id="KW-0812">Transmembrane</keyword>
<evidence type="ECO:0000313" key="8">
    <source>
        <dbReference type="EMBL" id="MBC5787784.1"/>
    </source>
</evidence>
<dbReference type="SUPFAM" id="SSF48208">
    <property type="entry name" value="Six-hairpin glycosidases"/>
    <property type="match status" value="1"/>
</dbReference>
<dbReference type="InterPro" id="IPR016007">
    <property type="entry name" value="Alpha_rhamnosid"/>
</dbReference>
<dbReference type="Pfam" id="PF05592">
    <property type="entry name" value="Bac_rhamnosid"/>
    <property type="match status" value="1"/>
</dbReference>
<evidence type="ECO:0000256" key="2">
    <source>
        <dbReference type="ARBA" id="ARBA00012652"/>
    </source>
</evidence>
<evidence type="ECO:0000256" key="6">
    <source>
        <dbReference type="SAM" id="SignalP"/>
    </source>
</evidence>
<proteinExistence type="predicted"/>
<dbReference type="Gene3D" id="1.50.10.10">
    <property type="match status" value="1"/>
</dbReference>
<keyword evidence="5" id="KW-0472">Membrane</keyword>
<dbReference type="InterPro" id="IPR008928">
    <property type="entry name" value="6-hairpin_glycosidase_sf"/>
</dbReference>
<dbReference type="PROSITE" id="PS50853">
    <property type="entry name" value="FN3"/>
    <property type="match status" value="1"/>
</dbReference>
<dbReference type="InterPro" id="IPR003961">
    <property type="entry name" value="FN3_dom"/>
</dbReference>
<dbReference type="Gene3D" id="2.60.120.560">
    <property type="entry name" value="Exo-inulinase, domain 1"/>
    <property type="match status" value="1"/>
</dbReference>
<dbReference type="InterPro" id="IPR013783">
    <property type="entry name" value="Ig-like_fold"/>
</dbReference>
<sequence length="1491" mass="164012">MKMKRLLSVALSATMAASVIGTALPAFALEDDGLDVKAYQTTSRYDMGLDVDDVRLGWEIDAEQRGMEQTAYYVVVKDQSGNTAWDSGWVESDQQVGIRPEGLKPETIYNYQVNIKDQYGNESGFSEIKTFETAPETIQGEWISSPRLLRKTFELDQPLENVDRARSYLSSSSVMEIRMNGSKVGDLVWGPKKPVGDVLTYYNTYDITSMLREGKNTVGIMVSAAYSPGNQAAGMIKIYYKDGSSQIISTDTSWKACATSEITRETISAGEDIDANLITNWDTPEFVEDETWTNATTAGLAASNGELRVPANSGTFTTYQSFSGDYSIELTATVQSNVCGFVFGSGTPNPCMWQLAEGSLRVHYPGDWSQVEVVPVEGLHLGQKATMRLDIQGNTITAFIDGKQVHQATVADGQTAGPLAIRSMPDEIVDYDRIAVTQNGKVIWEDNFDTVDREKWNFPSQAELAPAISGTKVIDEIKPVSMREVNYTDANSPYAIDGKLVLPTNCGTFTTKQSFSGDYTIELAAKTENVFGFLFGSGTPYPAMWQLATSGNGSLRVHQPGDWASNIDVINDCPGVDLNDFVPMKIEVKGNHITTYINDQKVHETDLVSGSTEGPLGFRATIDESSQIDYLRVIQDGNVIFEDNFDTTDPEKWNGFTNSTKKYILDFGKNMQGYVRLDTKGEKGKQYLLKYSELLDENGMIFANTTFHYPKSTYTLSGNQDRFEPRFFYTGFRYVEVSTSDGSEINPDDFTACFVSDDLDQTGFFDSSNDRLNQVFDMYLQSQRSNLIGNYTDCPQREKNGWTGDASVVKESSAILLNDYTSAEAFMETMMLNTHEDGRPEIIVGVPTTTNTGAQFDIPWSSAYFVFPYQLYMNTGDTYYIEKSYDSLVKVFDYYKSLDKDGDYIVTDNVYGDWLGYDNQEGKIDRGFLTAPYFYYCGILLSEMSEAIDKDHTELDAYLENMYQALQNTYNKETYFSTETQTANAVALDFEIVPPENKEAVVQTLVNAVTNANTTIKTGVLGTKSIYSALGEANQHKTLLDMTITPEKCSFGYMIDNGATTLWEYWDKAGETFNSNLTPGNAVWDSQNHAMMGGGPATWMFKGLGGITATGAGYDEITYRPGVESELEYVDTSIDTLKGLAESNWDIVDGDLVWDVTVPANSTATIKIPMKDAKTITESGNDIFQKDGNGITYVGQEENGDYVYTVGSGSYHFVASEQGSVVEESDKDILNKVITYAEEQKASDDFNNVIKDVQETFNAALDAAKEVATDPAANQETVDAAWKALMTEIHKLGFVKGDITSLEALVSLAEGYDMNDYVEAGQAEFKEALKAAQELLANKDNAMAEEIETAESNLLNAMLNLRYKADKSILEKVIAEANSKDASAYTEESYAALQAAVKDANDVMADENATQKEVDTAVTNVQTAMDQLVAVDGSIPEETTPSTNDTTTQTGQESTTPKANAAKTGDVAPIAGLIVLAAAGATAIGAKKRKK</sequence>